<accession>A0A2S9I5V9</accession>
<dbReference type="OrthoDB" id="9777193at2"/>
<dbReference type="Pfam" id="PF01144">
    <property type="entry name" value="CoA_trans"/>
    <property type="match status" value="1"/>
</dbReference>
<dbReference type="PANTHER" id="PTHR13707">
    <property type="entry name" value="KETOACID-COENZYME A TRANSFERASE"/>
    <property type="match status" value="1"/>
</dbReference>
<protein>
    <submittedName>
        <fullName evidence="3">3-oxoadipate CoA-transferase</fullName>
    </submittedName>
</protein>
<dbReference type="NCBIfam" id="TIGR02429">
    <property type="entry name" value="pcaI_scoA_fam"/>
    <property type="match status" value="1"/>
</dbReference>
<gene>
    <name evidence="3" type="ORF">CQW29_23175</name>
</gene>
<dbReference type="PROSITE" id="PS01273">
    <property type="entry name" value="COA_TRANSF_1"/>
    <property type="match status" value="1"/>
</dbReference>
<dbReference type="InterPro" id="IPR004165">
    <property type="entry name" value="CoA_trans_fam_I"/>
</dbReference>
<dbReference type="EMBL" id="PDET01000022">
    <property type="protein sequence ID" value="PRD13170.1"/>
    <property type="molecule type" value="Genomic_DNA"/>
</dbReference>
<keyword evidence="4" id="KW-1185">Reference proteome</keyword>
<evidence type="ECO:0000313" key="3">
    <source>
        <dbReference type="EMBL" id="PRD13170.1"/>
    </source>
</evidence>
<evidence type="ECO:0000256" key="2">
    <source>
        <dbReference type="ARBA" id="ARBA00022679"/>
    </source>
</evidence>
<organism evidence="3 4">
    <name type="scientific">Pantoea coffeiphila</name>
    <dbReference type="NCBI Taxonomy" id="1465635"/>
    <lineage>
        <taxon>Bacteria</taxon>
        <taxon>Pseudomonadati</taxon>
        <taxon>Pseudomonadota</taxon>
        <taxon>Gammaproteobacteria</taxon>
        <taxon>Enterobacterales</taxon>
        <taxon>Erwiniaceae</taxon>
        <taxon>Pantoea</taxon>
    </lineage>
</organism>
<dbReference type="InterPro" id="IPR004163">
    <property type="entry name" value="CoA_transf_BS"/>
</dbReference>
<reference evidence="3 4" key="1">
    <citation type="submission" date="2017-10" db="EMBL/GenBank/DDBJ databases">
        <title>Draft genome of two endophytic bacteria isolated from 'guarana' Paullinia cupana (Mart.) Ducke.</title>
        <authorList>
            <person name="Siqueira K.A."/>
            <person name="Liotti R.G."/>
            <person name="Mendes T.A."/>
            <person name="Soares M.A."/>
        </authorList>
    </citation>
    <scope>NUCLEOTIDE SEQUENCE [LARGE SCALE GENOMIC DNA]</scope>
    <source>
        <strain evidence="3 4">342</strain>
    </source>
</reference>
<dbReference type="GO" id="GO:0008410">
    <property type="term" value="F:CoA-transferase activity"/>
    <property type="evidence" value="ECO:0007669"/>
    <property type="project" value="InterPro"/>
</dbReference>
<dbReference type="Gene3D" id="3.40.1080.10">
    <property type="entry name" value="Glutaconate Coenzyme A-transferase"/>
    <property type="match status" value="1"/>
</dbReference>
<dbReference type="AlphaFoldDB" id="A0A2S9I5V9"/>
<dbReference type="InterPro" id="IPR037171">
    <property type="entry name" value="NagB/RpiA_transferase-like"/>
</dbReference>
<dbReference type="Proteomes" id="UP000239181">
    <property type="component" value="Unassembled WGS sequence"/>
</dbReference>
<evidence type="ECO:0000313" key="4">
    <source>
        <dbReference type="Proteomes" id="UP000239181"/>
    </source>
</evidence>
<keyword evidence="2 3" id="KW-0808">Transferase</keyword>
<evidence type="ECO:0000256" key="1">
    <source>
        <dbReference type="ARBA" id="ARBA00005612"/>
    </source>
</evidence>
<dbReference type="PANTHER" id="PTHR13707:SF60">
    <property type="entry name" value="ACETATE COA-TRANSFERASE SUBUNIT ALPHA"/>
    <property type="match status" value="1"/>
</dbReference>
<comment type="caution">
    <text evidence="3">The sequence shown here is derived from an EMBL/GenBank/DDBJ whole genome shotgun (WGS) entry which is preliminary data.</text>
</comment>
<dbReference type="SUPFAM" id="SSF100950">
    <property type="entry name" value="NagB/RpiA/CoA transferase-like"/>
    <property type="match status" value="1"/>
</dbReference>
<dbReference type="InterPro" id="IPR012792">
    <property type="entry name" value="3-oxoacid_CoA-transf_A"/>
</dbReference>
<sequence length="228" mass="24453">MINKNLHATDAAVADVQDGATIMIGGFGPAGQPYALLEALVRHRPRNLTLISNNAGNGDSGLAALLKADCVGKIICSFPRQTDSWIFDDLYRRGRIELELVPQGTLVARIQAAGCGYGGIYTPTGFGTELAAGKETREINGRQYVLEMPLRADFALIEAERGDSWGNLVYRKAARNFGPIMAMAAACTVAEVHFLASPGELDPEAVVTPGIFVQRVVVTDHRTTPLLT</sequence>
<comment type="similarity">
    <text evidence="1">Belongs to the 3-oxoacid CoA-transferase subunit A family.</text>
</comment>
<name>A0A2S9I5V9_9GAMM</name>
<proteinExistence type="inferred from homology"/>
<dbReference type="SMART" id="SM00882">
    <property type="entry name" value="CoA_trans"/>
    <property type="match status" value="1"/>
</dbReference>
<dbReference type="RefSeq" id="WP_105595101.1">
    <property type="nucleotide sequence ID" value="NZ_PDET01000022.1"/>
</dbReference>